<evidence type="ECO:0000313" key="4">
    <source>
        <dbReference type="Proteomes" id="UP000236754"/>
    </source>
</evidence>
<evidence type="ECO:0000313" key="3">
    <source>
        <dbReference type="EMBL" id="SEG77577.1"/>
    </source>
</evidence>
<organism evidence="3 4">
    <name type="scientific">Actinacidiphila yanglinensis</name>
    <dbReference type="NCBI Taxonomy" id="310779"/>
    <lineage>
        <taxon>Bacteria</taxon>
        <taxon>Bacillati</taxon>
        <taxon>Actinomycetota</taxon>
        <taxon>Actinomycetes</taxon>
        <taxon>Kitasatosporales</taxon>
        <taxon>Streptomycetaceae</taxon>
        <taxon>Actinacidiphila</taxon>
    </lineage>
</organism>
<gene>
    <name evidence="3" type="ORF">SAMN05216223_110249</name>
</gene>
<dbReference type="PANTHER" id="PTHR39428:SF3">
    <property type="entry name" value="DEAZAFLAVIN-DEPENDENT NITROREDUCTASE"/>
    <property type="match status" value="1"/>
</dbReference>
<dbReference type="Gene3D" id="2.30.110.10">
    <property type="entry name" value="Electron Transport, Fmn-binding Protein, Chain A"/>
    <property type="match status" value="1"/>
</dbReference>
<name>A0A1H6CXQ9_9ACTN</name>
<sequence length="146" mass="16582">MGAYDPNNVKMSPDSWVAEQAERYESSNGAEGNDMNGSPCLVIDYLGRRSGDWHRTVLIYGRDGDDYLIVASKGGADEHPLWFLSVRDNPEVHLRVDDERFTARAEVLSPQEKARVWPNVLAVYPPYADYQKKTTRDIPVIRLSRV</sequence>
<dbReference type="NCBIfam" id="TIGR00026">
    <property type="entry name" value="hi_GC_TIGR00026"/>
    <property type="match status" value="1"/>
</dbReference>
<protein>
    <submittedName>
        <fullName evidence="3">Deazaflavin-dependent oxidoreductase, nitroreductase family</fullName>
    </submittedName>
</protein>
<evidence type="ECO:0000256" key="1">
    <source>
        <dbReference type="ARBA" id="ARBA00008710"/>
    </source>
</evidence>
<reference evidence="3 4" key="1">
    <citation type="submission" date="2016-10" db="EMBL/GenBank/DDBJ databases">
        <authorList>
            <person name="de Groot N.N."/>
        </authorList>
    </citation>
    <scope>NUCLEOTIDE SEQUENCE [LARGE SCALE GENOMIC DNA]</scope>
    <source>
        <strain evidence="3 4">CGMCC 4.2023</strain>
    </source>
</reference>
<proteinExistence type="inferred from homology"/>
<dbReference type="AlphaFoldDB" id="A0A1H6CXQ9"/>
<dbReference type="EMBL" id="FNVU01000010">
    <property type="protein sequence ID" value="SEG77577.1"/>
    <property type="molecule type" value="Genomic_DNA"/>
</dbReference>
<dbReference type="OrthoDB" id="8225825at2"/>
<dbReference type="GO" id="GO:0016491">
    <property type="term" value="F:oxidoreductase activity"/>
    <property type="evidence" value="ECO:0007669"/>
    <property type="project" value="InterPro"/>
</dbReference>
<accession>A0A1H6CXQ9</accession>
<dbReference type="Proteomes" id="UP000236754">
    <property type="component" value="Unassembled WGS sequence"/>
</dbReference>
<dbReference type="RefSeq" id="WP_103888013.1">
    <property type="nucleotide sequence ID" value="NZ_FNVU01000010.1"/>
</dbReference>
<comment type="catalytic activity">
    <reaction evidence="2">
        <text>oxidized coenzyme F420-(gamma-L-Glu)(n) + a quinol + H(+) = reduced coenzyme F420-(gamma-L-Glu)(n) + a quinone</text>
        <dbReference type="Rhea" id="RHEA:39663"/>
        <dbReference type="Rhea" id="RHEA-COMP:12939"/>
        <dbReference type="Rhea" id="RHEA-COMP:14378"/>
        <dbReference type="ChEBI" id="CHEBI:15378"/>
        <dbReference type="ChEBI" id="CHEBI:24646"/>
        <dbReference type="ChEBI" id="CHEBI:132124"/>
        <dbReference type="ChEBI" id="CHEBI:133980"/>
        <dbReference type="ChEBI" id="CHEBI:139511"/>
    </reaction>
</comment>
<comment type="similarity">
    <text evidence="1">Belongs to the F420H(2)-dependent quinone reductase family.</text>
</comment>
<dbReference type="GO" id="GO:0005886">
    <property type="term" value="C:plasma membrane"/>
    <property type="evidence" value="ECO:0007669"/>
    <property type="project" value="TreeGrafter"/>
</dbReference>
<dbReference type="InterPro" id="IPR004378">
    <property type="entry name" value="F420H2_quin_Rdtase"/>
</dbReference>
<evidence type="ECO:0000256" key="2">
    <source>
        <dbReference type="ARBA" id="ARBA00049106"/>
    </source>
</evidence>
<dbReference type="InterPro" id="IPR012349">
    <property type="entry name" value="Split_barrel_FMN-bd"/>
</dbReference>
<dbReference type="PANTHER" id="PTHR39428">
    <property type="entry name" value="F420H(2)-DEPENDENT QUINONE REDUCTASE RV1261C"/>
    <property type="match status" value="1"/>
</dbReference>
<keyword evidence="4" id="KW-1185">Reference proteome</keyword>
<dbReference type="GO" id="GO:0070967">
    <property type="term" value="F:coenzyme F420 binding"/>
    <property type="evidence" value="ECO:0007669"/>
    <property type="project" value="TreeGrafter"/>
</dbReference>
<dbReference type="Pfam" id="PF04075">
    <property type="entry name" value="F420H2_quin_red"/>
    <property type="match status" value="1"/>
</dbReference>